<evidence type="ECO:0000313" key="2">
    <source>
        <dbReference type="EMBL" id="MBM2419462.1"/>
    </source>
</evidence>
<evidence type="ECO:0000313" key="4">
    <source>
        <dbReference type="Proteomes" id="UP000809440"/>
    </source>
</evidence>
<keyword evidence="4" id="KW-1185">Reference proteome</keyword>
<evidence type="ECO:0000313" key="1">
    <source>
        <dbReference type="EMBL" id="MBM2414791.1"/>
    </source>
</evidence>
<comment type="caution">
    <text evidence="1">The sequence shown here is derived from an EMBL/GenBank/DDBJ whole genome shotgun (WGS) entry which is preliminary data.</text>
</comment>
<protein>
    <submittedName>
        <fullName evidence="1">Uncharacterized protein</fullName>
    </submittedName>
</protein>
<sequence>MDDKTAPIAHVLTHHFSSHEKQSVPEGFSDDLVAARLSNLYSRGQEAFQGGRSAQDTETLREAVSLASKLDKLYWQMSLPTRNDFNSYLEAEVLFDDSDPNGFRLSGYNAHSHNLKKALQECLATLPTVKRDRNIDWKSCAVAASLRKVWEIRTGKKAPNTLHADALGPFGELLEDLLAQLDETFPGFGSPVSARSAMRALGQITKEGVKLRNSW</sequence>
<reference evidence="1 4" key="1">
    <citation type="submission" date="2021-01" db="EMBL/GenBank/DDBJ databases">
        <title>Diatom-associated Roseobacters Show Island Model of Population Structure.</title>
        <authorList>
            <person name="Qu L."/>
            <person name="Feng X."/>
            <person name="Chen Y."/>
            <person name="Li L."/>
            <person name="Wang X."/>
            <person name="Hu Z."/>
            <person name="Wang H."/>
            <person name="Luo H."/>
        </authorList>
    </citation>
    <scope>NUCLEOTIDE SEQUENCE</scope>
    <source>
        <strain evidence="2 4">CC28-63</strain>
        <strain evidence="1">CC28-69</strain>
    </source>
</reference>
<accession>A0A9Q2S1W0</accession>
<name>A0A9Q2S1W0_9RHOB</name>
<dbReference type="Proteomes" id="UP000755667">
    <property type="component" value="Unassembled WGS sequence"/>
</dbReference>
<dbReference type="AlphaFoldDB" id="A0A9Q2S1W0"/>
<organism evidence="1 3">
    <name type="scientific">Marivita cryptomonadis</name>
    <dbReference type="NCBI Taxonomy" id="505252"/>
    <lineage>
        <taxon>Bacteria</taxon>
        <taxon>Pseudomonadati</taxon>
        <taxon>Pseudomonadota</taxon>
        <taxon>Alphaproteobacteria</taxon>
        <taxon>Rhodobacterales</taxon>
        <taxon>Roseobacteraceae</taxon>
        <taxon>Marivita</taxon>
    </lineage>
</organism>
<gene>
    <name evidence="1" type="ORF">JQX41_20935</name>
    <name evidence="2" type="ORF">JQX48_20955</name>
</gene>
<dbReference type="EMBL" id="JAFBXF010000019">
    <property type="protein sequence ID" value="MBM2419462.1"/>
    <property type="molecule type" value="Genomic_DNA"/>
</dbReference>
<proteinExistence type="predicted"/>
<dbReference type="EMBL" id="JAFBXE010000019">
    <property type="protein sequence ID" value="MBM2414791.1"/>
    <property type="molecule type" value="Genomic_DNA"/>
</dbReference>
<dbReference type="RefSeq" id="WP_138487666.1">
    <property type="nucleotide sequence ID" value="NZ_JAFBWU010000019.1"/>
</dbReference>
<dbReference type="Proteomes" id="UP000809440">
    <property type="component" value="Unassembled WGS sequence"/>
</dbReference>
<evidence type="ECO:0000313" key="3">
    <source>
        <dbReference type="Proteomes" id="UP000755667"/>
    </source>
</evidence>